<feature type="region of interest" description="Disordered" evidence="1">
    <location>
        <begin position="77"/>
        <end position="122"/>
    </location>
</feature>
<feature type="region of interest" description="Disordered" evidence="1">
    <location>
        <begin position="134"/>
        <end position="158"/>
    </location>
</feature>
<dbReference type="Proteomes" id="UP000533269">
    <property type="component" value="Unassembled WGS sequence"/>
</dbReference>
<evidence type="ECO:0000313" key="4">
    <source>
        <dbReference type="Proteomes" id="UP000533269"/>
    </source>
</evidence>
<comment type="caution">
    <text evidence="3">The sequence shown here is derived from an EMBL/GenBank/DDBJ whole genome shotgun (WGS) entry which is preliminary data.</text>
</comment>
<gene>
    <name evidence="3" type="ORF">FHR75_004065</name>
</gene>
<evidence type="ECO:0000256" key="1">
    <source>
        <dbReference type="SAM" id="MobiDB-lite"/>
    </source>
</evidence>
<keyword evidence="2" id="KW-1133">Transmembrane helix</keyword>
<protein>
    <submittedName>
        <fullName evidence="3">Uncharacterized protein</fullName>
    </submittedName>
</protein>
<accession>A0A7W4TR78</accession>
<evidence type="ECO:0000313" key="3">
    <source>
        <dbReference type="EMBL" id="MBB2903223.1"/>
    </source>
</evidence>
<feature type="compositionally biased region" description="Basic and acidic residues" evidence="1">
    <location>
        <begin position="78"/>
        <end position="88"/>
    </location>
</feature>
<organism evidence="3 4">
    <name type="scientific">Kineococcus radiotolerans</name>
    <dbReference type="NCBI Taxonomy" id="131568"/>
    <lineage>
        <taxon>Bacteria</taxon>
        <taxon>Bacillati</taxon>
        <taxon>Actinomycetota</taxon>
        <taxon>Actinomycetes</taxon>
        <taxon>Kineosporiales</taxon>
        <taxon>Kineosporiaceae</taxon>
        <taxon>Kineococcus</taxon>
    </lineage>
</organism>
<dbReference type="EMBL" id="JACHVY010000006">
    <property type="protein sequence ID" value="MBB2903223.1"/>
    <property type="molecule type" value="Genomic_DNA"/>
</dbReference>
<name>A0A7W4TR78_KINRA</name>
<dbReference type="AlphaFoldDB" id="A0A7W4TR78"/>
<keyword evidence="2" id="KW-0472">Membrane</keyword>
<reference evidence="3 4" key="1">
    <citation type="submission" date="2020-08" db="EMBL/GenBank/DDBJ databases">
        <title>The Agave Microbiome: Exploring the role of microbial communities in plant adaptations to desert environments.</title>
        <authorList>
            <person name="Partida-Martinez L.P."/>
        </authorList>
    </citation>
    <scope>NUCLEOTIDE SEQUENCE [LARGE SCALE GENOMIC DNA]</scope>
    <source>
        <strain evidence="3 4">AS2.23</strain>
    </source>
</reference>
<feature type="transmembrane region" description="Helical" evidence="2">
    <location>
        <begin position="26"/>
        <end position="46"/>
    </location>
</feature>
<keyword evidence="2" id="KW-0812">Transmembrane</keyword>
<reference evidence="3 4" key="2">
    <citation type="submission" date="2020-08" db="EMBL/GenBank/DDBJ databases">
        <authorList>
            <person name="Partida-Martinez L."/>
            <person name="Huntemann M."/>
            <person name="Clum A."/>
            <person name="Wang J."/>
            <person name="Palaniappan K."/>
            <person name="Ritter S."/>
            <person name="Chen I.-M."/>
            <person name="Stamatis D."/>
            <person name="Reddy T."/>
            <person name="O'Malley R."/>
            <person name="Daum C."/>
            <person name="Shapiro N."/>
            <person name="Ivanova N."/>
            <person name="Kyrpides N."/>
            <person name="Woyke T."/>
        </authorList>
    </citation>
    <scope>NUCLEOTIDE SEQUENCE [LARGE SCALE GENOMIC DNA]</scope>
    <source>
        <strain evidence="3 4">AS2.23</strain>
    </source>
</reference>
<dbReference type="RefSeq" id="WP_183392853.1">
    <property type="nucleotide sequence ID" value="NZ_JACHVY010000006.1"/>
</dbReference>
<proteinExistence type="predicted"/>
<evidence type="ECO:0000256" key="2">
    <source>
        <dbReference type="SAM" id="Phobius"/>
    </source>
</evidence>
<sequence length="158" mass="16559">MGLTSLLTLTLTPLLADAEPREQMMLLLLAVPVAGVFGILAGYTAATTTRRDVNRGPREVGVPVTSTSGSVITLTTKESGDRSLERGDSVPLVQRSASTRADAHTGRRPRRQGGEFSVLPPRTGGCAAVAIHQADDGSREAAHLTPLSTNDGTERGSR</sequence>